<dbReference type="EMBL" id="JAKCXM010000236">
    <property type="protein sequence ID" value="KAJ0397845.1"/>
    <property type="molecule type" value="Genomic_DNA"/>
</dbReference>
<accession>A0AAD5LE31</accession>
<dbReference type="Pfam" id="PF04434">
    <property type="entry name" value="SWIM"/>
    <property type="match status" value="1"/>
</dbReference>
<keyword evidence="1" id="KW-0479">Metal-binding</keyword>
<dbReference type="InterPro" id="IPR007527">
    <property type="entry name" value="Znf_SWIM"/>
</dbReference>
<sequence>MAKYDEQAKDISYYVVTSSSEDACYVISKRSFPRLLRRVTFSKNECTCGYMDQFGIPCRHFIAALAEYEREDDTLTQYFHDYYTVAKYSEAFEGAQIRLPLEHELKRDKSCLPPLVVKRTGRRKQKRIRSNGE</sequence>
<evidence type="ECO:0000313" key="4">
    <source>
        <dbReference type="Proteomes" id="UP001209570"/>
    </source>
</evidence>
<dbReference type="Proteomes" id="UP001209570">
    <property type="component" value="Unassembled WGS sequence"/>
</dbReference>
<dbReference type="PROSITE" id="PS50966">
    <property type="entry name" value="ZF_SWIM"/>
    <property type="match status" value="1"/>
</dbReference>
<proteinExistence type="predicted"/>
<evidence type="ECO:0000256" key="1">
    <source>
        <dbReference type="PROSITE-ProRule" id="PRU00325"/>
    </source>
</evidence>
<organism evidence="3 4">
    <name type="scientific">Pythium insidiosum</name>
    <name type="common">Pythiosis disease agent</name>
    <dbReference type="NCBI Taxonomy" id="114742"/>
    <lineage>
        <taxon>Eukaryota</taxon>
        <taxon>Sar</taxon>
        <taxon>Stramenopiles</taxon>
        <taxon>Oomycota</taxon>
        <taxon>Peronosporomycetes</taxon>
        <taxon>Pythiales</taxon>
        <taxon>Pythiaceae</taxon>
        <taxon>Pythium</taxon>
    </lineage>
</organism>
<name>A0AAD5LE31_PYTIN</name>
<gene>
    <name evidence="3" type="ORF">P43SY_007630</name>
</gene>
<keyword evidence="4" id="KW-1185">Reference proteome</keyword>
<reference evidence="3" key="1">
    <citation type="submission" date="2021-12" db="EMBL/GenBank/DDBJ databases">
        <title>Prjna785345.</title>
        <authorList>
            <person name="Rujirawat T."/>
            <person name="Krajaejun T."/>
        </authorList>
    </citation>
    <scope>NUCLEOTIDE SEQUENCE</scope>
    <source>
        <strain evidence="3">Pi057C3</strain>
    </source>
</reference>
<protein>
    <recommendedName>
        <fullName evidence="2">SWIM-type domain-containing protein</fullName>
    </recommendedName>
</protein>
<evidence type="ECO:0000313" key="3">
    <source>
        <dbReference type="EMBL" id="KAJ0397845.1"/>
    </source>
</evidence>
<keyword evidence="1" id="KW-0863">Zinc-finger</keyword>
<keyword evidence="1" id="KW-0862">Zinc</keyword>
<dbReference type="GO" id="GO:0008270">
    <property type="term" value="F:zinc ion binding"/>
    <property type="evidence" value="ECO:0007669"/>
    <property type="project" value="UniProtKB-KW"/>
</dbReference>
<feature type="domain" description="SWIM-type" evidence="2">
    <location>
        <begin position="37"/>
        <end position="69"/>
    </location>
</feature>
<comment type="caution">
    <text evidence="3">The sequence shown here is derived from an EMBL/GenBank/DDBJ whole genome shotgun (WGS) entry which is preliminary data.</text>
</comment>
<dbReference type="AlphaFoldDB" id="A0AAD5LE31"/>
<evidence type="ECO:0000259" key="2">
    <source>
        <dbReference type="PROSITE" id="PS50966"/>
    </source>
</evidence>